<dbReference type="Gene3D" id="3.40.50.720">
    <property type="entry name" value="NAD(P)-binding Rossmann-like Domain"/>
    <property type="match status" value="1"/>
</dbReference>
<evidence type="ECO:0000313" key="4">
    <source>
        <dbReference type="Proteomes" id="UP000619761"/>
    </source>
</evidence>
<organism evidence="3 4">
    <name type="scientific">Cellvibrio zantedeschiae</name>
    <dbReference type="NCBI Taxonomy" id="1237077"/>
    <lineage>
        <taxon>Bacteria</taxon>
        <taxon>Pseudomonadati</taxon>
        <taxon>Pseudomonadota</taxon>
        <taxon>Gammaproteobacteria</taxon>
        <taxon>Cellvibrionales</taxon>
        <taxon>Cellvibrionaceae</taxon>
        <taxon>Cellvibrio</taxon>
    </lineage>
</organism>
<keyword evidence="1" id="KW-0560">Oxidoreductase</keyword>
<comment type="caution">
    <text evidence="3">The sequence shown here is derived from an EMBL/GenBank/DDBJ whole genome shotgun (WGS) entry which is preliminary data.</text>
</comment>
<proteinExistence type="predicted"/>
<dbReference type="RefSeq" id="WP_189418105.1">
    <property type="nucleotide sequence ID" value="NZ_BMYZ01000001.1"/>
</dbReference>
<sequence>MLSVVCVEPGKLTLEDRAEPALAAGMAKIKVRSIGICGTDFHIYEGSHPFLQYPRVMGHELSGEVVEVNAGSALTLGDRVIVNPYLPCGSCVACRKEKPNCCTNIRVLGVHTDGGMTEFIIIPEGQLYPANDLSFAQAAMVEFLSIGAHGVRRGEIKSGDRVLVVGAGPIGLGAALFAQIAGGSVAILDVNAARIAGAASLVKGAKGFVLGANTDAEIAQYTNGDMFDVVLDATGSKRAMEASLKYVAHGGSCVFISVVKDQITFDDPFFHAREMRIIGSRNATKQDFNHVIASIKNGKIPIDLLNTHTAELKDLPSKLPQWLGEQDSLIKAIVTLD</sequence>
<gene>
    <name evidence="3" type="ORF">GCM10011613_20890</name>
</gene>
<dbReference type="PANTHER" id="PTHR43401:SF3">
    <property type="entry name" value="L-GALACTONATE-5-DEHYDROGENASE"/>
    <property type="match status" value="1"/>
</dbReference>
<dbReference type="InterPro" id="IPR013154">
    <property type="entry name" value="ADH-like_N"/>
</dbReference>
<accession>A0ABQ3B3Q6</accession>
<dbReference type="Pfam" id="PF08240">
    <property type="entry name" value="ADH_N"/>
    <property type="match status" value="1"/>
</dbReference>
<dbReference type="InterPro" id="IPR011032">
    <property type="entry name" value="GroES-like_sf"/>
</dbReference>
<protein>
    <submittedName>
        <fullName evidence="3">Dehydrogenase</fullName>
    </submittedName>
</protein>
<evidence type="ECO:0000259" key="2">
    <source>
        <dbReference type="SMART" id="SM00829"/>
    </source>
</evidence>
<dbReference type="PANTHER" id="PTHR43401">
    <property type="entry name" value="L-THREONINE 3-DEHYDROGENASE"/>
    <property type="match status" value="1"/>
</dbReference>
<dbReference type="EMBL" id="BMYZ01000001">
    <property type="protein sequence ID" value="GGY75206.1"/>
    <property type="molecule type" value="Genomic_DNA"/>
</dbReference>
<dbReference type="InterPro" id="IPR050129">
    <property type="entry name" value="Zn_alcohol_dh"/>
</dbReference>
<dbReference type="InterPro" id="IPR013149">
    <property type="entry name" value="ADH-like_C"/>
</dbReference>
<dbReference type="SUPFAM" id="SSF51735">
    <property type="entry name" value="NAD(P)-binding Rossmann-fold domains"/>
    <property type="match status" value="1"/>
</dbReference>
<dbReference type="Pfam" id="PF00107">
    <property type="entry name" value="ADH_zinc_N"/>
    <property type="match status" value="1"/>
</dbReference>
<dbReference type="Gene3D" id="3.90.180.10">
    <property type="entry name" value="Medium-chain alcohol dehydrogenases, catalytic domain"/>
    <property type="match status" value="1"/>
</dbReference>
<feature type="domain" description="Enoyl reductase (ER)" evidence="2">
    <location>
        <begin position="10"/>
        <end position="334"/>
    </location>
</feature>
<dbReference type="SMART" id="SM00829">
    <property type="entry name" value="PKS_ER"/>
    <property type="match status" value="1"/>
</dbReference>
<dbReference type="SUPFAM" id="SSF50129">
    <property type="entry name" value="GroES-like"/>
    <property type="match status" value="1"/>
</dbReference>
<evidence type="ECO:0000313" key="3">
    <source>
        <dbReference type="EMBL" id="GGY75206.1"/>
    </source>
</evidence>
<keyword evidence="4" id="KW-1185">Reference proteome</keyword>
<dbReference type="InterPro" id="IPR036291">
    <property type="entry name" value="NAD(P)-bd_dom_sf"/>
</dbReference>
<name>A0ABQ3B3Q6_9GAMM</name>
<reference evidence="4" key="1">
    <citation type="journal article" date="2019" name="Int. J. Syst. Evol. Microbiol.">
        <title>The Global Catalogue of Microorganisms (GCM) 10K type strain sequencing project: providing services to taxonomists for standard genome sequencing and annotation.</title>
        <authorList>
            <consortium name="The Broad Institute Genomics Platform"/>
            <consortium name="The Broad Institute Genome Sequencing Center for Infectious Disease"/>
            <person name="Wu L."/>
            <person name="Ma J."/>
        </authorList>
    </citation>
    <scope>NUCLEOTIDE SEQUENCE [LARGE SCALE GENOMIC DNA]</scope>
    <source>
        <strain evidence="4">KCTC 32239</strain>
    </source>
</reference>
<evidence type="ECO:0000256" key="1">
    <source>
        <dbReference type="ARBA" id="ARBA00023002"/>
    </source>
</evidence>
<dbReference type="CDD" id="cd08261">
    <property type="entry name" value="Zn_ADH7"/>
    <property type="match status" value="1"/>
</dbReference>
<dbReference type="InterPro" id="IPR020843">
    <property type="entry name" value="ER"/>
</dbReference>
<dbReference type="Proteomes" id="UP000619761">
    <property type="component" value="Unassembled WGS sequence"/>
</dbReference>